<dbReference type="InterPro" id="IPR058240">
    <property type="entry name" value="rSAM_sf"/>
</dbReference>
<sequence length="447" mass="48666">MNTASVAATSATRNIAGGDGVRGVFTPEPIGRVLRLVVDAVNECNLRCRYCHPGEVWRKQQLPVSAIREAMGSAEVGGVLEVVLTGGEITLHAELPAILEATHALRRCASTMITNATLLTPEIVAGIASSNLTRVCTSVDGVTNDLHGSARGKNLPKVLEGLGKLAATGKPITVITVVHQGNWERMIELSEYLAEHRLAVQHHLCAPSFSGHARTQYPKLALRLAEFLAVQRLVDARHRQLADAGLYLTFNSFWPATGLPTLKVNPSRSITLQQLSEQVKDTLCNIRPNGEFRLQAATWGREMVGNAILGSVGQQPVSTLLRSAEILLAAGRARQLPRPFEARHKFQLGPEANPSATDNLIGRANGPVPDIELIPISSVDEHWLMNNPVYLAAVANSMRARPDAYRVVQHPTGIVIVFDRLWSLVTLLRSFEWQAVAEHLRVTEVQS</sequence>
<dbReference type="KEGG" id="ntp:CRH09_39090"/>
<name>A0A291RVE2_9NOCA</name>
<dbReference type="InterPro" id="IPR013785">
    <property type="entry name" value="Aldolase_TIM"/>
</dbReference>
<dbReference type="GO" id="GO:0051536">
    <property type="term" value="F:iron-sulfur cluster binding"/>
    <property type="evidence" value="ECO:0007669"/>
    <property type="project" value="UniProtKB-KW"/>
</dbReference>
<evidence type="ECO:0000256" key="1">
    <source>
        <dbReference type="ARBA" id="ARBA00022691"/>
    </source>
</evidence>
<dbReference type="EMBL" id="CP023778">
    <property type="protein sequence ID" value="ATL71287.1"/>
    <property type="molecule type" value="Genomic_DNA"/>
</dbReference>
<evidence type="ECO:0000256" key="4">
    <source>
        <dbReference type="ARBA" id="ARBA00023014"/>
    </source>
</evidence>
<reference evidence="6 7" key="1">
    <citation type="submission" date="2017-10" db="EMBL/GenBank/DDBJ databases">
        <title>Comparative genomics between pathogenic Norcardia.</title>
        <authorList>
            <person name="Zeng L."/>
        </authorList>
    </citation>
    <scope>NUCLEOTIDE SEQUENCE [LARGE SCALE GENOMIC DNA]</scope>
    <source>
        <strain evidence="6 7">NC_YFY_NT001</strain>
    </source>
</reference>
<dbReference type="PROSITE" id="PS51918">
    <property type="entry name" value="RADICAL_SAM"/>
    <property type="match status" value="1"/>
</dbReference>
<dbReference type="PANTHER" id="PTHR11228:SF7">
    <property type="entry name" value="PQQA PEPTIDE CYCLASE"/>
    <property type="match status" value="1"/>
</dbReference>
<evidence type="ECO:0000256" key="2">
    <source>
        <dbReference type="ARBA" id="ARBA00022723"/>
    </source>
</evidence>
<dbReference type="AlphaFoldDB" id="A0A291RVE2"/>
<dbReference type="InterPro" id="IPR006638">
    <property type="entry name" value="Elp3/MiaA/NifB-like_rSAM"/>
</dbReference>
<evidence type="ECO:0000313" key="7">
    <source>
        <dbReference type="Proteomes" id="UP000221961"/>
    </source>
</evidence>
<keyword evidence="1" id="KW-0949">S-adenosyl-L-methionine</keyword>
<keyword evidence="2" id="KW-0479">Metal-binding</keyword>
<dbReference type="SMART" id="SM00729">
    <property type="entry name" value="Elp3"/>
    <property type="match status" value="1"/>
</dbReference>
<dbReference type="PANTHER" id="PTHR11228">
    <property type="entry name" value="RADICAL SAM DOMAIN PROTEIN"/>
    <property type="match status" value="1"/>
</dbReference>
<evidence type="ECO:0000313" key="6">
    <source>
        <dbReference type="EMBL" id="ATL71287.1"/>
    </source>
</evidence>
<keyword evidence="3" id="KW-0408">Iron</keyword>
<dbReference type="SUPFAM" id="SSF102114">
    <property type="entry name" value="Radical SAM enzymes"/>
    <property type="match status" value="1"/>
</dbReference>
<dbReference type="SFLD" id="SFLDS00029">
    <property type="entry name" value="Radical_SAM"/>
    <property type="match status" value="1"/>
</dbReference>
<gene>
    <name evidence="6" type="ORF">CRH09_39090</name>
</gene>
<dbReference type="GO" id="GO:0003824">
    <property type="term" value="F:catalytic activity"/>
    <property type="evidence" value="ECO:0007669"/>
    <property type="project" value="InterPro"/>
</dbReference>
<dbReference type="SFLD" id="SFLDG01067">
    <property type="entry name" value="SPASM/twitch_domain_containing"/>
    <property type="match status" value="1"/>
</dbReference>
<organism evidence="6 7">
    <name type="scientific">Nocardia terpenica</name>
    <dbReference type="NCBI Taxonomy" id="455432"/>
    <lineage>
        <taxon>Bacteria</taxon>
        <taxon>Bacillati</taxon>
        <taxon>Actinomycetota</taxon>
        <taxon>Actinomycetes</taxon>
        <taxon>Mycobacteriales</taxon>
        <taxon>Nocardiaceae</taxon>
        <taxon>Nocardia</taxon>
    </lineage>
</organism>
<dbReference type="Proteomes" id="UP000221961">
    <property type="component" value="Chromosome"/>
</dbReference>
<dbReference type="Pfam" id="PF04055">
    <property type="entry name" value="Radical_SAM"/>
    <property type="match status" value="1"/>
</dbReference>
<dbReference type="GO" id="GO:0046872">
    <property type="term" value="F:metal ion binding"/>
    <property type="evidence" value="ECO:0007669"/>
    <property type="project" value="UniProtKB-KW"/>
</dbReference>
<protein>
    <recommendedName>
        <fullName evidence="5">Radical SAM core domain-containing protein</fullName>
    </recommendedName>
</protein>
<dbReference type="Gene3D" id="3.20.20.70">
    <property type="entry name" value="Aldolase class I"/>
    <property type="match status" value="1"/>
</dbReference>
<evidence type="ECO:0000256" key="3">
    <source>
        <dbReference type="ARBA" id="ARBA00023004"/>
    </source>
</evidence>
<feature type="domain" description="Radical SAM core" evidence="5">
    <location>
        <begin position="29"/>
        <end position="237"/>
    </location>
</feature>
<proteinExistence type="predicted"/>
<dbReference type="InterPro" id="IPR050377">
    <property type="entry name" value="Radical_SAM_PqqE_MftC-like"/>
</dbReference>
<accession>A0A291RVE2</accession>
<dbReference type="InterPro" id="IPR007197">
    <property type="entry name" value="rSAM"/>
</dbReference>
<evidence type="ECO:0000259" key="5">
    <source>
        <dbReference type="PROSITE" id="PS51918"/>
    </source>
</evidence>
<dbReference type="CDD" id="cd01335">
    <property type="entry name" value="Radical_SAM"/>
    <property type="match status" value="1"/>
</dbReference>
<keyword evidence="4" id="KW-0411">Iron-sulfur</keyword>